<gene>
    <name evidence="3" type="ORF">AFR_14020</name>
</gene>
<proteinExistence type="predicted"/>
<dbReference type="EMBL" id="CP006272">
    <property type="protein sequence ID" value="AGZ41090.1"/>
    <property type="molecule type" value="Genomic_DNA"/>
</dbReference>
<dbReference type="Pfam" id="PF03413">
    <property type="entry name" value="PepSY"/>
    <property type="match status" value="1"/>
</dbReference>
<dbReference type="HOGENOM" id="CLU_031962_3_1_11"/>
<dbReference type="eggNOG" id="COG3182">
    <property type="taxonomic scope" value="Bacteria"/>
</dbReference>
<feature type="transmembrane region" description="Helical" evidence="1">
    <location>
        <begin position="386"/>
        <end position="407"/>
    </location>
</feature>
<keyword evidence="1" id="KW-0812">Transmembrane</keyword>
<dbReference type="Pfam" id="PF03929">
    <property type="entry name" value="PepSY_TM"/>
    <property type="match status" value="1"/>
</dbReference>
<feature type="domain" description="PepSY" evidence="2">
    <location>
        <begin position="89"/>
        <end position="146"/>
    </location>
</feature>
<dbReference type="AlphaFoldDB" id="U5VZG2"/>
<evidence type="ECO:0000256" key="1">
    <source>
        <dbReference type="SAM" id="Phobius"/>
    </source>
</evidence>
<dbReference type="PATRIC" id="fig|1246995.3.peg.2844"/>
<dbReference type="PANTHER" id="PTHR34219:SF1">
    <property type="entry name" value="PEPSY DOMAIN-CONTAINING PROTEIN"/>
    <property type="match status" value="1"/>
</dbReference>
<dbReference type="InterPro" id="IPR005625">
    <property type="entry name" value="PepSY-ass_TM"/>
</dbReference>
<reference evidence="3 4" key="1">
    <citation type="journal article" date="2014" name="J. Biotechnol.">
        <title>Complete genome sequence of the actinobacterium Actinoplanes friuliensis HAG 010964, producer of the lipopeptide antibiotic friulimycin.</title>
        <authorList>
            <person name="Ruckert C."/>
            <person name="Szczepanowski R."/>
            <person name="Albersmeier A."/>
            <person name="Goesmann A."/>
            <person name="Fischer N."/>
            <person name="Steinkamper A."/>
            <person name="Puhler A."/>
            <person name="Biener R."/>
            <person name="Schwartz D."/>
            <person name="Kalinowski J."/>
        </authorList>
    </citation>
    <scope>NUCLEOTIDE SEQUENCE [LARGE SCALE GENOMIC DNA]</scope>
    <source>
        <strain evidence="3 4">DSM 7358</strain>
    </source>
</reference>
<keyword evidence="4" id="KW-1185">Reference proteome</keyword>
<evidence type="ECO:0000313" key="3">
    <source>
        <dbReference type="EMBL" id="AGZ41090.1"/>
    </source>
</evidence>
<dbReference type="InterPro" id="IPR025711">
    <property type="entry name" value="PepSY"/>
</dbReference>
<organism evidence="3 4">
    <name type="scientific">Actinoplanes friuliensis DSM 7358</name>
    <dbReference type="NCBI Taxonomy" id="1246995"/>
    <lineage>
        <taxon>Bacteria</taxon>
        <taxon>Bacillati</taxon>
        <taxon>Actinomycetota</taxon>
        <taxon>Actinomycetes</taxon>
        <taxon>Micromonosporales</taxon>
        <taxon>Micromonosporaceae</taxon>
        <taxon>Actinoplanes</taxon>
    </lineage>
</organism>
<dbReference type="STRING" id="1246995.AFR_14020"/>
<keyword evidence="1" id="KW-0472">Membrane</keyword>
<evidence type="ECO:0000313" key="4">
    <source>
        <dbReference type="Proteomes" id="UP000017746"/>
    </source>
</evidence>
<feature type="transmembrane region" description="Helical" evidence="1">
    <location>
        <begin position="174"/>
        <end position="196"/>
    </location>
</feature>
<feature type="transmembrane region" description="Helical" evidence="1">
    <location>
        <begin position="221"/>
        <end position="243"/>
    </location>
</feature>
<keyword evidence="1" id="KW-1133">Transmembrane helix</keyword>
<feature type="transmembrane region" description="Helical" evidence="1">
    <location>
        <begin position="428"/>
        <end position="447"/>
    </location>
</feature>
<dbReference type="KEGG" id="afs:AFR_14020"/>
<sequence length="492" mass="52425">MAAERCEVLMSTTTPVTSAPPVTRPRAAPARSIGPLLLRLHFYAGVFVAPFLLLAAISGLAYAFSPQIDRIVYADELVIAEPGGSARPMSELLNAARASHPVGTVTAIRAGDGDRTTQIDFTAPGLDAMHAETVYVNQYTGAVTGQLTTWFASTPTQTWLDDLHTSMHLGKYGFLYSEFAASWLAFIALGGLILWWRRQRGKKMLAPELAAKKGVRRTRSFHASLGVWLTLGLLFLAATGLTWSDYAGVNFGKAVDALQGSRPAVATTLAGAAPVAAGGHHGGGTTPAATAGIDPATQVDSVLKTATDNGITRSVAVTVPADATTAWTVSENKVTWPLGRDSIAVDGATGAVTDRSNFADWPVMAKLTQWGVYAHMGQLFGLANQIVLAALAIGLITVIVWGYRMWWQRRPTRADRRALAGTPPPRGAWQQLPTWVIVVGVPVVFAVGWFVPLFGIPLVAFLLIDVVVGAIRRRRGNRPRPEVPVSPAPAGR</sequence>
<protein>
    <submittedName>
        <fullName evidence="3">Integral membrane protein</fullName>
    </submittedName>
</protein>
<name>U5VZG2_9ACTN</name>
<dbReference type="Proteomes" id="UP000017746">
    <property type="component" value="Chromosome"/>
</dbReference>
<dbReference type="RefSeq" id="WP_023361149.1">
    <property type="nucleotide sequence ID" value="NC_022657.1"/>
</dbReference>
<feature type="transmembrane region" description="Helical" evidence="1">
    <location>
        <begin position="40"/>
        <end position="64"/>
    </location>
</feature>
<dbReference type="PANTHER" id="PTHR34219">
    <property type="entry name" value="IRON-REGULATED INNER MEMBRANE PROTEIN-RELATED"/>
    <property type="match status" value="1"/>
</dbReference>
<accession>U5VZG2</accession>
<evidence type="ECO:0000259" key="2">
    <source>
        <dbReference type="Pfam" id="PF03413"/>
    </source>
</evidence>
<feature type="transmembrane region" description="Helical" evidence="1">
    <location>
        <begin position="453"/>
        <end position="471"/>
    </location>
</feature>